<dbReference type="PIRSF" id="PIRSF029557">
    <property type="entry name" value="UCP029557"/>
    <property type="match status" value="1"/>
</dbReference>
<organism evidence="3 4">
    <name type="scientific">Paremcibacter congregatus</name>
    <dbReference type="NCBI Taxonomy" id="2043170"/>
    <lineage>
        <taxon>Bacteria</taxon>
        <taxon>Pseudomonadati</taxon>
        <taxon>Pseudomonadota</taxon>
        <taxon>Alphaproteobacteria</taxon>
        <taxon>Emcibacterales</taxon>
        <taxon>Emcibacteraceae</taxon>
        <taxon>Paremcibacter</taxon>
    </lineage>
</organism>
<comment type="caution">
    <text evidence="3">The sequence shown here is derived from an EMBL/GenBank/DDBJ whole genome shotgun (WGS) entry which is preliminary data.</text>
</comment>
<reference evidence="3 4" key="1">
    <citation type="submission" date="2017-10" db="EMBL/GenBank/DDBJ databases">
        <title>Frigbacter circumglobatus gen. nov. sp. nov., isolated from sediment cultured in situ.</title>
        <authorList>
            <person name="Zhao Z."/>
        </authorList>
    </citation>
    <scope>NUCLEOTIDE SEQUENCE [LARGE SCALE GENOMIC DNA]</scope>
    <source>
        <strain evidence="3 4">ZYL</strain>
    </source>
</reference>
<name>A0A2G4YMX8_9PROT</name>
<dbReference type="InterPro" id="IPR048341">
    <property type="entry name" value="DUF1285_N"/>
</dbReference>
<feature type="domain" description="DUF1285" evidence="1">
    <location>
        <begin position="33"/>
        <end position="100"/>
    </location>
</feature>
<keyword evidence="4" id="KW-1185">Reference proteome</keyword>
<gene>
    <name evidence="3" type="ORF">CRD36_15000</name>
</gene>
<evidence type="ECO:0000313" key="4">
    <source>
        <dbReference type="Proteomes" id="UP000229730"/>
    </source>
</evidence>
<dbReference type="InParanoid" id="A0A2G4YMX8"/>
<dbReference type="RefSeq" id="WP_099474706.1">
    <property type="nucleotide sequence ID" value="NZ_CP041025.1"/>
</dbReference>
<dbReference type="Gene3D" id="2.30.270.10">
    <property type="entry name" value="duf1285 protein"/>
    <property type="match status" value="1"/>
</dbReference>
<evidence type="ECO:0000259" key="2">
    <source>
        <dbReference type="Pfam" id="PF21028"/>
    </source>
</evidence>
<protein>
    <submittedName>
        <fullName evidence="3">Proteophosphoglycan</fullName>
    </submittedName>
</protein>
<dbReference type="OrthoDB" id="3078366at2"/>
<dbReference type="InterPro" id="IPR023361">
    <property type="entry name" value="DUF1285_beta_roll_sf"/>
</dbReference>
<dbReference type="Pfam" id="PF21028">
    <property type="entry name" value="DUF1285_C"/>
    <property type="match status" value="1"/>
</dbReference>
<feature type="domain" description="DUF1285" evidence="2">
    <location>
        <begin position="101"/>
        <end position="190"/>
    </location>
</feature>
<dbReference type="InterPro" id="IPR010707">
    <property type="entry name" value="DUF1285"/>
</dbReference>
<evidence type="ECO:0000313" key="3">
    <source>
        <dbReference type="EMBL" id="PHZ83682.1"/>
    </source>
</evidence>
<proteinExistence type="predicted"/>
<dbReference type="EMBL" id="PDEM01000031">
    <property type="protein sequence ID" value="PHZ83682.1"/>
    <property type="molecule type" value="Genomic_DNA"/>
</dbReference>
<sequence>MTDTSDKTKSAAGFRPDLFAQEAQKATGKKGLPPVHLWNPDFCGDIDMHIKRDGSWDYMGTPIARPAMVRLFSTILRHDEDGKYYLVTPVEKVGIRVDDAPFVAVELRVENPGKDQILHFRTNVDDVVILDADHPLTVTHATDGEPSPYILVRDRLQALIARPVYYQLAEMMEEKNGDYGVWSQGQFFPLGKAEA</sequence>
<dbReference type="InterPro" id="IPR048342">
    <property type="entry name" value="DUF1285_C"/>
</dbReference>
<dbReference type="Proteomes" id="UP000229730">
    <property type="component" value="Unassembled WGS sequence"/>
</dbReference>
<evidence type="ECO:0000259" key="1">
    <source>
        <dbReference type="Pfam" id="PF06938"/>
    </source>
</evidence>
<dbReference type="Pfam" id="PF06938">
    <property type="entry name" value="DUF1285_N"/>
    <property type="match status" value="1"/>
</dbReference>
<dbReference type="AlphaFoldDB" id="A0A2G4YMX8"/>
<accession>A0A2G4YMX8</accession>
<dbReference type="Gene3D" id="3.10.540.10">
    <property type="entry name" value="duf1285 like domain"/>
    <property type="match status" value="1"/>
</dbReference>